<dbReference type="SUPFAM" id="SSF51161">
    <property type="entry name" value="Trimeric LpxA-like enzymes"/>
    <property type="match status" value="1"/>
</dbReference>
<sequence length="209" mass="21704">MTASAKPIAIAGAGGFAREVLWLLEELGLAGRVAMFCESDDIWRARDVADIPVLPISRLPHDAHVVIGIGNPAARRDLVAQLPADTHYPTFVHPNVRMGRRVEIGAGSVICAGSILTCDIVLAGHAQLNLATTVGHDCRLERFVTTGPAVNISGKCVLGEAAYLGTNACVREGINIASGATVGMGAVVVRDLPAAGVYAGNPARALQKP</sequence>
<organism evidence="5 6">
    <name type="scientific">Lysobacter helvus</name>
    <dbReference type="NCBI Taxonomy" id="2675059"/>
    <lineage>
        <taxon>Bacteria</taxon>
        <taxon>Pseudomonadati</taxon>
        <taxon>Pseudomonadota</taxon>
        <taxon>Gammaproteobacteria</taxon>
        <taxon>Lysobacterales</taxon>
        <taxon>Lysobacteraceae</taxon>
        <taxon>Lysobacter</taxon>
    </lineage>
</organism>
<evidence type="ECO:0000256" key="1">
    <source>
        <dbReference type="ARBA" id="ARBA00007274"/>
    </source>
</evidence>
<evidence type="ECO:0000259" key="4">
    <source>
        <dbReference type="Pfam" id="PF17836"/>
    </source>
</evidence>
<dbReference type="Pfam" id="PF17836">
    <property type="entry name" value="PglD_N"/>
    <property type="match status" value="1"/>
</dbReference>
<evidence type="ECO:0000256" key="2">
    <source>
        <dbReference type="ARBA" id="ARBA00022679"/>
    </source>
</evidence>
<accession>A0ABM7QBV0</accession>
<keyword evidence="3" id="KW-0677">Repeat</keyword>
<feature type="domain" description="PglD N-terminal" evidence="4">
    <location>
        <begin position="8"/>
        <end position="82"/>
    </location>
</feature>
<proteinExistence type="inferred from homology"/>
<dbReference type="EMBL" id="AP024546">
    <property type="protein sequence ID" value="BCT94999.1"/>
    <property type="molecule type" value="Genomic_DNA"/>
</dbReference>
<evidence type="ECO:0000313" key="5">
    <source>
        <dbReference type="EMBL" id="BCT94999.1"/>
    </source>
</evidence>
<evidence type="ECO:0000256" key="3">
    <source>
        <dbReference type="ARBA" id="ARBA00022737"/>
    </source>
</evidence>
<keyword evidence="2" id="KW-0808">Transferase</keyword>
<dbReference type="InterPro" id="IPR011004">
    <property type="entry name" value="Trimer_LpxA-like_sf"/>
</dbReference>
<dbReference type="Gene3D" id="3.40.50.20">
    <property type="match status" value="1"/>
</dbReference>
<dbReference type="RefSeq" id="WP_213436081.1">
    <property type="nucleotide sequence ID" value="NZ_AP024546.1"/>
</dbReference>
<dbReference type="PROSITE" id="PS00101">
    <property type="entry name" value="HEXAPEP_TRANSFERASES"/>
    <property type="match status" value="1"/>
</dbReference>
<name>A0ABM7QBV0_9GAMM</name>
<comment type="similarity">
    <text evidence="1">Belongs to the transferase hexapeptide repeat family.</text>
</comment>
<evidence type="ECO:0000313" key="6">
    <source>
        <dbReference type="Proteomes" id="UP000680514"/>
    </source>
</evidence>
<dbReference type="PANTHER" id="PTHR43300">
    <property type="entry name" value="ACETYLTRANSFERASE"/>
    <property type="match status" value="1"/>
</dbReference>
<dbReference type="Proteomes" id="UP000680514">
    <property type="component" value="Chromosome"/>
</dbReference>
<keyword evidence="6" id="KW-1185">Reference proteome</keyword>
<gene>
    <name evidence="5" type="ORF">LYSHEL_08700</name>
</gene>
<reference evidence="5 6" key="1">
    <citation type="submission" date="2021-03" db="EMBL/GenBank/DDBJ databases">
        <title>Complete Genome Sequences of Two Lysobacter Strains Isolated from Sea Water (Lysobacter caseinilyticus) and Soil (Lysobacter helvus) in South Korea.</title>
        <authorList>
            <person name="Watanabe Y."/>
            <person name="Arakawa K."/>
        </authorList>
    </citation>
    <scope>NUCLEOTIDE SEQUENCE [LARGE SCALE GENOMIC DNA]</scope>
    <source>
        <strain evidence="5 6">D10</strain>
    </source>
</reference>
<dbReference type="CDD" id="cd03360">
    <property type="entry name" value="LbH_AT_putative"/>
    <property type="match status" value="1"/>
</dbReference>
<dbReference type="PANTHER" id="PTHR43300:SF7">
    <property type="entry name" value="UDP-N-ACETYLBACILLOSAMINE N-ACETYLTRANSFERASE"/>
    <property type="match status" value="1"/>
</dbReference>
<dbReference type="InterPro" id="IPR018357">
    <property type="entry name" value="Hexapep_transf_CS"/>
</dbReference>
<protein>
    <recommendedName>
        <fullName evidence="4">PglD N-terminal domain-containing protein</fullName>
    </recommendedName>
</protein>
<dbReference type="InterPro" id="IPR020019">
    <property type="entry name" value="AcTrfase_PglD-like"/>
</dbReference>
<dbReference type="Gene3D" id="2.160.10.10">
    <property type="entry name" value="Hexapeptide repeat proteins"/>
    <property type="match status" value="1"/>
</dbReference>
<dbReference type="InterPro" id="IPR041561">
    <property type="entry name" value="PglD_N"/>
</dbReference>
<dbReference type="InterPro" id="IPR050179">
    <property type="entry name" value="Trans_hexapeptide_repeat"/>
</dbReference>
<dbReference type="NCBIfam" id="TIGR03570">
    <property type="entry name" value="NeuD_NnaD"/>
    <property type="match status" value="1"/>
</dbReference>